<organism evidence="1 2">
    <name type="scientific">Aphis glycines</name>
    <name type="common">Soybean aphid</name>
    <dbReference type="NCBI Taxonomy" id="307491"/>
    <lineage>
        <taxon>Eukaryota</taxon>
        <taxon>Metazoa</taxon>
        <taxon>Ecdysozoa</taxon>
        <taxon>Arthropoda</taxon>
        <taxon>Hexapoda</taxon>
        <taxon>Insecta</taxon>
        <taxon>Pterygota</taxon>
        <taxon>Neoptera</taxon>
        <taxon>Paraneoptera</taxon>
        <taxon>Hemiptera</taxon>
        <taxon>Sternorrhyncha</taxon>
        <taxon>Aphidomorpha</taxon>
        <taxon>Aphidoidea</taxon>
        <taxon>Aphididae</taxon>
        <taxon>Aphidini</taxon>
        <taxon>Aphis</taxon>
        <taxon>Aphis</taxon>
    </lineage>
</organism>
<protein>
    <submittedName>
        <fullName evidence="1">Uncharacterized protein</fullName>
    </submittedName>
</protein>
<proteinExistence type="predicted"/>
<dbReference type="AlphaFoldDB" id="A0A6G0TTT1"/>
<dbReference type="EMBL" id="VYZN01000016">
    <property type="protein sequence ID" value="KAE9538514.1"/>
    <property type="molecule type" value="Genomic_DNA"/>
</dbReference>
<reference evidence="1 2" key="1">
    <citation type="submission" date="2019-08" db="EMBL/GenBank/DDBJ databases">
        <title>The genome of the soybean aphid Biotype 1, its phylome, world population structure and adaptation to the North American continent.</title>
        <authorList>
            <person name="Giordano R."/>
            <person name="Donthu R.K."/>
            <person name="Hernandez A.G."/>
            <person name="Wright C.L."/>
            <person name="Zimin A.V."/>
        </authorList>
    </citation>
    <scope>NUCLEOTIDE SEQUENCE [LARGE SCALE GENOMIC DNA]</scope>
    <source>
        <tissue evidence="1">Whole aphids</tissue>
    </source>
</reference>
<evidence type="ECO:0000313" key="1">
    <source>
        <dbReference type="EMBL" id="KAE9538514.1"/>
    </source>
</evidence>
<accession>A0A6G0TTT1</accession>
<name>A0A6G0TTT1_APHGL</name>
<dbReference type="Proteomes" id="UP000475862">
    <property type="component" value="Unassembled WGS sequence"/>
</dbReference>
<keyword evidence="2" id="KW-1185">Reference proteome</keyword>
<evidence type="ECO:0000313" key="2">
    <source>
        <dbReference type="Proteomes" id="UP000475862"/>
    </source>
</evidence>
<gene>
    <name evidence="1" type="ORF">AGLY_005613</name>
</gene>
<comment type="caution">
    <text evidence="1">The sequence shown here is derived from an EMBL/GenBank/DDBJ whole genome shotgun (WGS) entry which is preliminary data.</text>
</comment>
<sequence>MGKNGCNDPNGVITISNSFNERSELMRVEELLELNVVYICSIIRSVTNGFLVYTNMSVEITTSTVPNCEISAYGRGWRCTSVIRHHSGIPIINIQHIITIIFFINYFPNFIIADIIFQCFNSIVKDVEMSKISGFVFNFLNVHNHLLFITLKNVFFEHLSSFMNCKLFTQTVNALLHFQALEFVVFCFSVESN</sequence>